<protein>
    <submittedName>
        <fullName evidence="2">Uncharacterized phage-encoded protein</fullName>
    </submittedName>
</protein>
<proteinExistence type="predicted"/>
<dbReference type="PROSITE" id="PS51750">
    <property type="entry name" value="BRO_N"/>
    <property type="match status" value="1"/>
</dbReference>
<evidence type="ECO:0000313" key="2">
    <source>
        <dbReference type="EMBL" id="SUU97512.1"/>
    </source>
</evidence>
<accession>A0A380X2R9</accession>
<gene>
    <name evidence="2" type="ORF">NCTC10926_00904</name>
</gene>
<reference evidence="2 3" key="1">
    <citation type="submission" date="2018-06" db="EMBL/GenBank/DDBJ databases">
        <authorList>
            <consortium name="Pathogen Informatics"/>
            <person name="Doyle S."/>
        </authorList>
    </citation>
    <scope>NUCLEOTIDE SEQUENCE [LARGE SCALE GENOMIC DNA]</scope>
    <source>
        <strain evidence="2 3">NCTC10926</strain>
    </source>
</reference>
<dbReference type="PANTHER" id="PTHR36180:SF2">
    <property type="entry name" value="BRO FAMILY PROTEIN"/>
    <property type="match status" value="1"/>
</dbReference>
<dbReference type="Pfam" id="PF10548">
    <property type="entry name" value="P22_AR_C"/>
    <property type="match status" value="1"/>
</dbReference>
<dbReference type="PANTHER" id="PTHR36180">
    <property type="entry name" value="DNA-BINDING PROTEIN-RELATED-RELATED"/>
    <property type="match status" value="1"/>
</dbReference>
<dbReference type="SMART" id="SM01040">
    <property type="entry name" value="Bro-N"/>
    <property type="match status" value="1"/>
</dbReference>
<dbReference type="AlphaFoldDB" id="A0A380X2R9"/>
<feature type="domain" description="Bro-N" evidence="1">
    <location>
        <begin position="4"/>
        <end position="109"/>
    </location>
</feature>
<evidence type="ECO:0000259" key="1">
    <source>
        <dbReference type="PROSITE" id="PS51750"/>
    </source>
</evidence>
<dbReference type="InterPro" id="IPR018876">
    <property type="entry name" value="Phage_P22_antirepressor_C"/>
</dbReference>
<dbReference type="Proteomes" id="UP000254620">
    <property type="component" value="Unassembled WGS sequence"/>
</dbReference>
<name>A0A380X2R9_AVIPA</name>
<dbReference type="Pfam" id="PF02498">
    <property type="entry name" value="Bro-N"/>
    <property type="match status" value="1"/>
</dbReference>
<organism evidence="2 3">
    <name type="scientific">Avibacterium paragallinarum</name>
    <name type="common">Haemophilus gallinarum</name>
    <dbReference type="NCBI Taxonomy" id="728"/>
    <lineage>
        <taxon>Bacteria</taxon>
        <taxon>Pseudomonadati</taxon>
        <taxon>Pseudomonadota</taxon>
        <taxon>Gammaproteobacteria</taxon>
        <taxon>Pasteurellales</taxon>
        <taxon>Pasteurellaceae</taxon>
        <taxon>Avibacterium</taxon>
    </lineage>
</organism>
<sequence length="230" mass="27038">MSNQIQFNAYSFKSNQVRVITDIHQEPWFCANDVCAILEYANPRQAVQKNCNPKGVSIRDTLTKGGKQEMVYINEPNLYRLIIKSRKPEAEPFEAWVFEEVLPQIRKTGKYSSEQQQLALPEPEKKYPFEHSEKELQNLAWDWFALFKCVEFTKDIVPALDAIQSKFAPQARSIVSEYGSMLRRHQPLIQKLTAQFEIETWGDENWNRVLQTIRDNEILNPRKRLPHHNF</sequence>
<evidence type="ECO:0000313" key="3">
    <source>
        <dbReference type="Proteomes" id="UP000254620"/>
    </source>
</evidence>
<dbReference type="InterPro" id="IPR003497">
    <property type="entry name" value="BRO_N_domain"/>
</dbReference>
<dbReference type="EMBL" id="UFSW01000001">
    <property type="protein sequence ID" value="SUU97512.1"/>
    <property type="molecule type" value="Genomic_DNA"/>
</dbReference>
<dbReference type="RefSeq" id="WP_115615527.1">
    <property type="nucleotide sequence ID" value="NZ_UFSW01000001.1"/>
</dbReference>